<feature type="domain" description="Nucleotidyl transferase" evidence="2">
    <location>
        <begin position="6"/>
        <end position="223"/>
    </location>
</feature>
<protein>
    <recommendedName>
        <fullName evidence="2">Nucleotidyl transferase domain-containing protein</fullName>
    </recommendedName>
</protein>
<dbReference type="AlphaFoldDB" id="A0A8D5JT12"/>
<evidence type="ECO:0000313" key="4">
    <source>
        <dbReference type="Proteomes" id="UP000826725"/>
    </source>
</evidence>
<name>A0A8D5JT12_9BACT</name>
<dbReference type="Proteomes" id="UP000826725">
    <property type="component" value="Chromosome"/>
</dbReference>
<keyword evidence="4" id="KW-1185">Reference proteome</keyword>
<gene>
    <name evidence="3" type="ORF">DGMP_33840</name>
</gene>
<keyword evidence="1" id="KW-0808">Transferase</keyword>
<evidence type="ECO:0000259" key="2">
    <source>
        <dbReference type="Pfam" id="PF00483"/>
    </source>
</evidence>
<dbReference type="CDD" id="cd04181">
    <property type="entry name" value="NTP_transferase"/>
    <property type="match status" value="1"/>
</dbReference>
<dbReference type="PANTHER" id="PTHR43584">
    <property type="entry name" value="NUCLEOTIDYL TRANSFERASE"/>
    <property type="match status" value="1"/>
</dbReference>
<accession>A0A8D5JT12</accession>
<evidence type="ECO:0000313" key="3">
    <source>
        <dbReference type="EMBL" id="BCL62691.1"/>
    </source>
</evidence>
<dbReference type="InterPro" id="IPR050065">
    <property type="entry name" value="GlmU-like"/>
</dbReference>
<dbReference type="Pfam" id="PF00483">
    <property type="entry name" value="NTP_transferase"/>
    <property type="match status" value="1"/>
</dbReference>
<organism evidence="3 4">
    <name type="scientific">Desulfomarina profundi</name>
    <dbReference type="NCBI Taxonomy" id="2772557"/>
    <lineage>
        <taxon>Bacteria</taxon>
        <taxon>Pseudomonadati</taxon>
        <taxon>Thermodesulfobacteriota</taxon>
        <taxon>Desulfobulbia</taxon>
        <taxon>Desulfobulbales</taxon>
        <taxon>Desulfobulbaceae</taxon>
        <taxon>Desulfomarina</taxon>
    </lineage>
</organism>
<dbReference type="EMBL" id="AP024086">
    <property type="protein sequence ID" value="BCL62691.1"/>
    <property type="molecule type" value="Genomic_DNA"/>
</dbReference>
<sequence length="481" mass="54895">MEKMVGIIPAAGKGVRARPYTTLVPKGMLQIAGKPNLERIISLMRDSLQIEDIYIVVGYLGDIIKEYFKDGRQLGVRLHYIENRELDRGLAWSILLAGRKVDTTCCVILSDECYIDSNHDEILKTPLSHHIATCTVMAVDDPKIIHRNYAVQLNGSRIVRLVEKPDKVENNLLGCGTFLLNPPVFDLLEKAFRKSPDNYVEFVTFLDKLCSQKPGVSCFQLNGTYVNINDRDSLNLARFYERNKSFSKKTISLILYSEGTEENLPLAVQQYGKIKAITSIHVVLPHENKIANTVKGMDVTFLTCPPSMTLYGEKLKYGMDRVPGDILILAEAAYTFPAHDIDKLLCYLKEADMVAGTRTTRQLITRGSDMQGTVRLANIFLAKVLELFWWSYEPRLTDVGCTFRAVWRSSYEEIKDQLAERGPALLTEMVIEILRNRNRIVEIPVNYSNKYQAMHGKYRNYRTFFSIFKVMLKKRLQISSH</sequence>
<evidence type="ECO:0000256" key="1">
    <source>
        <dbReference type="ARBA" id="ARBA00022679"/>
    </source>
</evidence>
<reference evidence="3" key="1">
    <citation type="submission" date="2020-09" db="EMBL/GenBank/DDBJ databases">
        <title>Desulfogranum mesoprofundum gen. nov., sp. nov., a novel mesophilic, sulfate-reducing chemolithoautotroph isolated from a deep-sea hydrothermal vent chimney in the Suiyo Seamount.</title>
        <authorList>
            <person name="Hashimoto Y."/>
            <person name="Nakagawa S."/>
        </authorList>
    </citation>
    <scope>NUCLEOTIDE SEQUENCE</scope>
    <source>
        <strain evidence="3">KT2</strain>
    </source>
</reference>
<dbReference type="GO" id="GO:0016779">
    <property type="term" value="F:nucleotidyltransferase activity"/>
    <property type="evidence" value="ECO:0007669"/>
    <property type="project" value="UniProtKB-ARBA"/>
</dbReference>
<dbReference type="PANTHER" id="PTHR43584:SF8">
    <property type="entry name" value="N-ACETYLMURAMATE ALPHA-1-PHOSPHATE URIDYLYLTRANSFERASE"/>
    <property type="match status" value="1"/>
</dbReference>
<dbReference type="KEGG" id="dbk:DGMP_33840"/>
<dbReference type="InterPro" id="IPR005835">
    <property type="entry name" value="NTP_transferase_dom"/>
</dbReference>
<proteinExistence type="predicted"/>